<dbReference type="PANTHER" id="PTHR36115">
    <property type="entry name" value="PROLINE-RICH ANTIGEN HOMOLOG-RELATED"/>
    <property type="match status" value="1"/>
</dbReference>
<reference evidence="8" key="1">
    <citation type="journal article" date="2014" name="Int. J. Syst. Evol. Microbiol.">
        <title>Complete genome sequence of Corynebacterium casei LMG S-19264T (=DSM 44701T), isolated from a smear-ripened cheese.</title>
        <authorList>
            <consortium name="US DOE Joint Genome Institute (JGI-PGF)"/>
            <person name="Walter F."/>
            <person name="Albersmeier A."/>
            <person name="Kalinowski J."/>
            <person name="Ruckert C."/>
        </authorList>
    </citation>
    <scope>NUCLEOTIDE SEQUENCE</scope>
    <source>
        <strain evidence="8">CGMCC 1.12827</strain>
    </source>
</reference>
<dbReference type="AlphaFoldDB" id="A0A916WS88"/>
<dbReference type="PANTHER" id="PTHR36115:SF6">
    <property type="entry name" value="PROLINE-RICH ANTIGEN HOMOLOG"/>
    <property type="match status" value="1"/>
</dbReference>
<evidence type="ECO:0000256" key="6">
    <source>
        <dbReference type="SAM" id="Phobius"/>
    </source>
</evidence>
<evidence type="ECO:0000256" key="2">
    <source>
        <dbReference type="ARBA" id="ARBA00022475"/>
    </source>
</evidence>
<comment type="subcellular location">
    <subcellularLocation>
        <location evidence="1">Cell membrane</location>
        <topology evidence="1">Multi-pass membrane protein</topology>
    </subcellularLocation>
</comment>
<keyword evidence="3 6" id="KW-0812">Transmembrane</keyword>
<sequence>MSTATVRLRVAGVVTRCAASVIDLVIVLIVLGVAYLGLMLASFTYAPRHYHMPSLSLIFSGTATVVVIVVYLASSWTISGRTPGAALMGLEVVDVRGRRIGWRRALLRAVFCTFFGVGLLWSGVDAGRRSVQDIALRTRVVYTREPGVSASALAPPPGNGAAHG</sequence>
<dbReference type="InterPro" id="IPR010432">
    <property type="entry name" value="RDD"/>
</dbReference>
<evidence type="ECO:0000313" key="8">
    <source>
        <dbReference type="EMBL" id="GGB29757.1"/>
    </source>
</evidence>
<dbReference type="InterPro" id="IPR051791">
    <property type="entry name" value="Pra-immunoreactive"/>
</dbReference>
<protein>
    <recommendedName>
        <fullName evidence="7">RDD domain-containing protein</fullName>
    </recommendedName>
</protein>
<organism evidence="8 9">
    <name type="scientific">Gordonia jinhuaensis</name>
    <dbReference type="NCBI Taxonomy" id="1517702"/>
    <lineage>
        <taxon>Bacteria</taxon>
        <taxon>Bacillati</taxon>
        <taxon>Actinomycetota</taxon>
        <taxon>Actinomycetes</taxon>
        <taxon>Mycobacteriales</taxon>
        <taxon>Gordoniaceae</taxon>
        <taxon>Gordonia</taxon>
    </lineage>
</organism>
<dbReference type="RefSeq" id="WP_188586207.1">
    <property type="nucleotide sequence ID" value="NZ_BMGC01000009.1"/>
</dbReference>
<evidence type="ECO:0000256" key="4">
    <source>
        <dbReference type="ARBA" id="ARBA00022989"/>
    </source>
</evidence>
<keyword evidence="2" id="KW-1003">Cell membrane</keyword>
<name>A0A916WS88_9ACTN</name>
<evidence type="ECO:0000259" key="7">
    <source>
        <dbReference type="Pfam" id="PF06271"/>
    </source>
</evidence>
<feature type="transmembrane region" description="Helical" evidence="6">
    <location>
        <begin position="105"/>
        <end position="124"/>
    </location>
</feature>
<dbReference type="EMBL" id="BMGC01000009">
    <property type="protein sequence ID" value="GGB29757.1"/>
    <property type="molecule type" value="Genomic_DNA"/>
</dbReference>
<reference evidence="8" key="2">
    <citation type="submission" date="2020-09" db="EMBL/GenBank/DDBJ databases">
        <authorList>
            <person name="Sun Q."/>
            <person name="Zhou Y."/>
        </authorList>
    </citation>
    <scope>NUCLEOTIDE SEQUENCE</scope>
    <source>
        <strain evidence="8">CGMCC 1.12827</strain>
    </source>
</reference>
<accession>A0A916WS88</accession>
<feature type="transmembrane region" description="Helical" evidence="6">
    <location>
        <begin position="55"/>
        <end position="73"/>
    </location>
</feature>
<gene>
    <name evidence="8" type="ORF">GCM10011489_17420</name>
</gene>
<keyword evidence="9" id="KW-1185">Reference proteome</keyword>
<keyword evidence="4 6" id="KW-1133">Transmembrane helix</keyword>
<proteinExistence type="predicted"/>
<evidence type="ECO:0000256" key="1">
    <source>
        <dbReference type="ARBA" id="ARBA00004651"/>
    </source>
</evidence>
<feature type="domain" description="RDD" evidence="7">
    <location>
        <begin position="10"/>
        <end position="135"/>
    </location>
</feature>
<dbReference type="Proteomes" id="UP000621454">
    <property type="component" value="Unassembled WGS sequence"/>
</dbReference>
<feature type="transmembrane region" description="Helical" evidence="6">
    <location>
        <begin position="21"/>
        <end position="43"/>
    </location>
</feature>
<dbReference type="Pfam" id="PF06271">
    <property type="entry name" value="RDD"/>
    <property type="match status" value="1"/>
</dbReference>
<evidence type="ECO:0000256" key="3">
    <source>
        <dbReference type="ARBA" id="ARBA00022692"/>
    </source>
</evidence>
<keyword evidence="5 6" id="KW-0472">Membrane</keyword>
<dbReference type="GO" id="GO:0005886">
    <property type="term" value="C:plasma membrane"/>
    <property type="evidence" value="ECO:0007669"/>
    <property type="project" value="UniProtKB-SubCell"/>
</dbReference>
<evidence type="ECO:0000313" key="9">
    <source>
        <dbReference type="Proteomes" id="UP000621454"/>
    </source>
</evidence>
<comment type="caution">
    <text evidence="8">The sequence shown here is derived from an EMBL/GenBank/DDBJ whole genome shotgun (WGS) entry which is preliminary data.</text>
</comment>
<evidence type="ECO:0000256" key="5">
    <source>
        <dbReference type="ARBA" id="ARBA00023136"/>
    </source>
</evidence>